<keyword evidence="6" id="KW-0804">Transcription</keyword>
<dbReference type="SMR" id="A0A1I7K0U2"/>
<dbReference type="Gene3D" id="2.30.30.110">
    <property type="match status" value="1"/>
</dbReference>
<sequence length="101" mass="11558">MQYTVYKNTGNPDYPYLLDVQSDIIDVLETRLVIPLFPKSNFNGRIPTRLCPTLNIDGNEYLVMTHEMASIRVSVLGDEMTNVSSHRKPIKDAMDFLFDGF</sequence>
<keyword evidence="4" id="KW-1277">Toxin-antitoxin system</keyword>
<proteinExistence type="inferred from homology"/>
<dbReference type="OrthoDB" id="9813510at2"/>
<dbReference type="InterPro" id="IPR002712">
    <property type="entry name" value="CcdB"/>
</dbReference>
<evidence type="ECO:0000256" key="8">
    <source>
        <dbReference type="ARBA" id="ARBA00033135"/>
    </source>
</evidence>
<evidence type="ECO:0000256" key="5">
    <source>
        <dbReference type="ARBA" id="ARBA00023015"/>
    </source>
</evidence>
<keyword evidence="10" id="KW-1185">Reference proteome</keyword>
<evidence type="ECO:0000256" key="6">
    <source>
        <dbReference type="ARBA" id="ARBA00023163"/>
    </source>
</evidence>
<keyword evidence="3" id="KW-0678">Repressor</keyword>
<protein>
    <recommendedName>
        <fullName evidence="2">Toxin CcdB</fullName>
    </recommendedName>
    <alternativeName>
        <fullName evidence="8">Cytotoxic protein CcdB</fullName>
    </alternativeName>
    <alternativeName>
        <fullName evidence="7">Protein LetD</fullName>
    </alternativeName>
</protein>
<evidence type="ECO:0000256" key="2">
    <source>
        <dbReference type="ARBA" id="ARBA00015075"/>
    </source>
</evidence>
<accession>A0A1I7K0U2</accession>
<evidence type="ECO:0000313" key="10">
    <source>
        <dbReference type="Proteomes" id="UP000242496"/>
    </source>
</evidence>
<keyword evidence="5" id="KW-0805">Transcription regulation</keyword>
<name>A0A1I7K0U2_9GAMM</name>
<dbReference type="GO" id="GO:0008657">
    <property type="term" value="F:DNA topoisomerase type II (double strand cut, ATP-hydrolyzing) inhibitor activity"/>
    <property type="evidence" value="ECO:0007669"/>
    <property type="project" value="InterPro"/>
</dbReference>
<evidence type="ECO:0000256" key="4">
    <source>
        <dbReference type="ARBA" id="ARBA00022649"/>
    </source>
</evidence>
<organism evidence="9 10">
    <name type="scientific">Xenorhabdus koppenhoeferi</name>
    <dbReference type="NCBI Taxonomy" id="351659"/>
    <lineage>
        <taxon>Bacteria</taxon>
        <taxon>Pseudomonadati</taxon>
        <taxon>Pseudomonadota</taxon>
        <taxon>Gammaproteobacteria</taxon>
        <taxon>Enterobacterales</taxon>
        <taxon>Morganellaceae</taxon>
        <taxon>Xenorhabdus</taxon>
    </lineage>
</organism>
<dbReference type="RefSeq" id="WP_092553645.1">
    <property type="nucleotide sequence ID" value="NZ_CAWRBG010000073.1"/>
</dbReference>
<gene>
    <name evidence="9" type="ORF">SAMN05421784_14325</name>
</gene>
<reference evidence="10" key="1">
    <citation type="submission" date="2016-10" db="EMBL/GenBank/DDBJ databases">
        <authorList>
            <person name="Varghese N."/>
            <person name="Submissions S."/>
        </authorList>
    </citation>
    <scope>NUCLEOTIDE SEQUENCE [LARGE SCALE GENOMIC DNA]</scope>
    <source>
        <strain evidence="10">DSM 18168</strain>
    </source>
</reference>
<evidence type="ECO:0000313" key="9">
    <source>
        <dbReference type="EMBL" id="SFU90995.1"/>
    </source>
</evidence>
<dbReference type="InterPro" id="IPR011067">
    <property type="entry name" value="Plasmid_toxin/cell-grow_inhib"/>
</dbReference>
<dbReference type="Proteomes" id="UP000242496">
    <property type="component" value="Unassembled WGS sequence"/>
</dbReference>
<dbReference type="Pfam" id="PF01845">
    <property type="entry name" value="CcdB"/>
    <property type="match status" value="1"/>
</dbReference>
<evidence type="ECO:0000256" key="1">
    <source>
        <dbReference type="ARBA" id="ARBA00005230"/>
    </source>
</evidence>
<dbReference type="SUPFAM" id="SSF50118">
    <property type="entry name" value="Cell growth inhibitor/plasmid maintenance toxic component"/>
    <property type="match status" value="1"/>
</dbReference>
<comment type="similarity">
    <text evidence="1">Belongs to the CcdB toxin family.</text>
</comment>
<evidence type="ECO:0000256" key="7">
    <source>
        <dbReference type="ARBA" id="ARBA00029628"/>
    </source>
</evidence>
<dbReference type="GO" id="GO:0006276">
    <property type="term" value="P:plasmid maintenance"/>
    <property type="evidence" value="ECO:0007669"/>
    <property type="project" value="InterPro"/>
</dbReference>
<dbReference type="AlphaFoldDB" id="A0A1I7K0U2"/>
<dbReference type="EMBL" id="FPBJ01000043">
    <property type="protein sequence ID" value="SFU90995.1"/>
    <property type="molecule type" value="Genomic_DNA"/>
</dbReference>
<evidence type="ECO:0000256" key="3">
    <source>
        <dbReference type="ARBA" id="ARBA00022491"/>
    </source>
</evidence>